<organism evidence="4 5">
    <name type="scientific">Devosia chinhatensis</name>
    <dbReference type="NCBI Taxonomy" id="429727"/>
    <lineage>
        <taxon>Bacteria</taxon>
        <taxon>Pseudomonadati</taxon>
        <taxon>Pseudomonadota</taxon>
        <taxon>Alphaproteobacteria</taxon>
        <taxon>Hyphomicrobiales</taxon>
        <taxon>Devosiaceae</taxon>
        <taxon>Devosia</taxon>
    </lineage>
</organism>
<gene>
    <name evidence="4" type="ORF">VE26_00615</name>
</gene>
<keyword evidence="5" id="KW-1185">Reference proteome</keyword>
<dbReference type="AlphaFoldDB" id="A0A0F5FIL9"/>
<dbReference type="EMBL" id="JZEY01000054">
    <property type="protein sequence ID" value="KKB08633.1"/>
    <property type="molecule type" value="Genomic_DNA"/>
</dbReference>
<dbReference type="PATRIC" id="fig|429727.3.peg.139"/>
<evidence type="ECO:0000256" key="1">
    <source>
        <dbReference type="SAM" id="MobiDB-lite"/>
    </source>
</evidence>
<name>A0A0F5FIL9_9HYPH</name>
<feature type="signal peptide" evidence="2">
    <location>
        <begin position="1"/>
        <end position="24"/>
    </location>
</feature>
<dbReference type="InterPro" id="IPR006860">
    <property type="entry name" value="FecR"/>
</dbReference>
<comment type="caution">
    <text evidence="4">The sequence shown here is derived from an EMBL/GenBank/DDBJ whole genome shotgun (WGS) entry which is preliminary data.</text>
</comment>
<feature type="chain" id="PRO_5002486473" description="FecR protein domain-containing protein" evidence="2">
    <location>
        <begin position="25"/>
        <end position="547"/>
    </location>
</feature>
<feature type="domain" description="FecR protein" evidence="3">
    <location>
        <begin position="60"/>
        <end position="148"/>
    </location>
</feature>
<dbReference type="RefSeq" id="WP_046103321.1">
    <property type="nucleotide sequence ID" value="NZ_JZEY01000054.1"/>
</dbReference>
<feature type="compositionally biased region" description="Acidic residues" evidence="1">
    <location>
        <begin position="287"/>
        <end position="297"/>
    </location>
</feature>
<dbReference type="OrthoDB" id="6038785at2"/>
<accession>A0A0F5FIL9</accession>
<evidence type="ECO:0000259" key="3">
    <source>
        <dbReference type="Pfam" id="PF04773"/>
    </source>
</evidence>
<evidence type="ECO:0000256" key="2">
    <source>
        <dbReference type="SAM" id="SignalP"/>
    </source>
</evidence>
<reference evidence="4 5" key="1">
    <citation type="submission" date="2015-03" db="EMBL/GenBank/DDBJ databases">
        <authorList>
            <person name="Hassan Y."/>
            <person name="Lepp D."/>
            <person name="Li X.-Z."/>
            <person name="Zhou T."/>
        </authorList>
    </citation>
    <scope>NUCLEOTIDE SEQUENCE [LARGE SCALE GENOMIC DNA]</scope>
    <source>
        <strain evidence="4 5">IPL18</strain>
    </source>
</reference>
<evidence type="ECO:0000313" key="4">
    <source>
        <dbReference type="EMBL" id="KKB08633.1"/>
    </source>
</evidence>
<dbReference type="STRING" id="429727.VE26_00615"/>
<protein>
    <recommendedName>
        <fullName evidence="3">FecR protein domain-containing protein</fullName>
    </recommendedName>
</protein>
<keyword evidence="2" id="KW-0732">Signal</keyword>
<sequence>MLSLRFVPFFVVSSILLAPLPVLAQPVGTTAAVVPDAFALGITATPRVIEIGDPIISSQRIETNENGLVQILLADGSSFTVGPNSSLVIDSFVYDPQTDTASLAATASRGFLRFIGGAASKSEAGATITTPVGTAGIRGAIVDISASGQNGLPPGFSLVFGSVLSVLTADGAQQTTTQPGQTIFVSAGTPSVVPTPPQLSAQFSNILTNVVPPGQSPVNSAQIGQLIQSLPPAQPGVPGMGGDAGSSNFAALNQMITTAIQQAQVTESLQLGTIVNAGFETPNSGGDDGENVGEPEPSDPPIQYQASGFGVGTGPFSPVLSQVAVSYDATAMTAEGRFVDGFSPEEELFVFGPDEATIAPDGSLSAANDQGSMQTSSQLLCTQCNFMAWGTWSTTDAAPQTIENGHWVLGDQTTAQQIEGLTGTAMYSGNAVGYATGSSGSGLADGIFDAGMNFGSGTGWIEFDNFGNDLAGRRDFGVQTELDETGRTFVSTDFIDPTESSPVFGELQGGFANDASDIAKGIMGGFSVNAPMEGWSGTGVFAGTRQN</sequence>
<proteinExistence type="predicted"/>
<feature type="region of interest" description="Disordered" evidence="1">
    <location>
        <begin position="277"/>
        <end position="301"/>
    </location>
</feature>
<dbReference type="Pfam" id="PF04773">
    <property type="entry name" value="FecR"/>
    <property type="match status" value="1"/>
</dbReference>
<dbReference type="Proteomes" id="UP000033649">
    <property type="component" value="Unassembled WGS sequence"/>
</dbReference>
<evidence type="ECO:0000313" key="5">
    <source>
        <dbReference type="Proteomes" id="UP000033649"/>
    </source>
</evidence>